<dbReference type="SUPFAM" id="SSF50370">
    <property type="entry name" value="Ricin B-like lectins"/>
    <property type="match status" value="1"/>
</dbReference>
<reference evidence="4 5" key="1">
    <citation type="submission" date="2023-04" db="EMBL/GenBank/DDBJ databases">
        <title>Streptomyces chengmaiensis sp. nov. isolated from the stem of mangrove plant in Hainan.</title>
        <authorList>
            <person name="Huang X."/>
            <person name="Zhou S."/>
            <person name="Chu X."/>
            <person name="Xie Y."/>
            <person name="Lin Y."/>
        </authorList>
    </citation>
    <scope>NUCLEOTIDE SEQUENCE [LARGE SCALE GENOMIC DNA]</scope>
    <source>
        <strain evidence="4 5">HNM0663</strain>
    </source>
</reference>
<feature type="non-terminal residue" evidence="4">
    <location>
        <position position="639"/>
    </location>
</feature>
<keyword evidence="2" id="KW-0732">Signal</keyword>
<dbReference type="InterPro" id="IPR000772">
    <property type="entry name" value="Ricin_B_lectin"/>
</dbReference>
<gene>
    <name evidence="4" type="ORF">QCN29_35875</name>
</gene>
<name>A0ABT6HZ82_9ACTN</name>
<dbReference type="PROSITE" id="PS50231">
    <property type="entry name" value="RICIN_B_LECTIN"/>
    <property type="match status" value="1"/>
</dbReference>
<dbReference type="Proteomes" id="UP001223144">
    <property type="component" value="Unassembled WGS sequence"/>
</dbReference>
<protein>
    <submittedName>
        <fullName evidence="4">RICIN domain-containing protein</fullName>
    </submittedName>
</protein>
<feature type="signal peptide" evidence="2">
    <location>
        <begin position="1"/>
        <end position="31"/>
    </location>
</feature>
<keyword evidence="5" id="KW-1185">Reference proteome</keyword>
<evidence type="ECO:0000313" key="5">
    <source>
        <dbReference type="Proteomes" id="UP001223144"/>
    </source>
</evidence>
<proteinExistence type="predicted"/>
<evidence type="ECO:0000256" key="1">
    <source>
        <dbReference type="SAM" id="MobiDB-lite"/>
    </source>
</evidence>
<feature type="region of interest" description="Disordered" evidence="1">
    <location>
        <begin position="602"/>
        <end position="639"/>
    </location>
</feature>
<evidence type="ECO:0000313" key="4">
    <source>
        <dbReference type="EMBL" id="MDH2394028.1"/>
    </source>
</evidence>
<accession>A0ABT6HZ82</accession>
<organism evidence="4 5">
    <name type="scientific">Streptomyces chengmaiensis</name>
    <dbReference type="NCBI Taxonomy" id="3040919"/>
    <lineage>
        <taxon>Bacteria</taxon>
        <taxon>Bacillati</taxon>
        <taxon>Actinomycetota</taxon>
        <taxon>Actinomycetes</taxon>
        <taxon>Kitasatosporales</taxon>
        <taxon>Streptomycetaceae</taxon>
        <taxon>Streptomyces</taxon>
    </lineage>
</organism>
<dbReference type="RefSeq" id="WP_279933436.1">
    <property type="nucleotide sequence ID" value="NZ_JARWBG010000100.1"/>
</dbReference>
<evidence type="ECO:0000256" key="2">
    <source>
        <dbReference type="SAM" id="SignalP"/>
    </source>
</evidence>
<feature type="domain" description="Ricin B lectin" evidence="3">
    <location>
        <begin position="464"/>
        <end position="552"/>
    </location>
</feature>
<sequence>MRPIKALRTRAALAMLLPLALFVTEASVAPAATAAGSYTITTSAGGSWSNPDDSPASPFIDKDGKFYFQQAHALYGPNDSRKWSFFTGSNFDSYSTAGITNTADNANTTTRCNNSPTGLKSTYAPNRTGYSQRNYCDLMGVWVDPDSGTWYGLVHNEFTPQPFGDGMHFDSIDYATSSDQGNTWTIQAQVITSPFSTQRGDTAAFPNQTYYFGDGDPRLFVDYASGYFYVYYMSQVLNKSGGGRADFGHVARAPISGKMAPSSWQKWYAGSWSEPGIGGREASLIPSDGTSAGYINDVYNPANTGTVSQQRNAGRLPTATPLPYMNIAYNAYLDLYIGTPGNEVNAAGPLHVYGTKDLTTQKWTEIGTVSAPTGASWYRFFVDSVSKTSSMLLGRDFRIYCSFNCTSSSYGMYSNVTINAAASDLPVAPVNSTTTYQIKADNGSYLLQSGTGVVVTTTSSTSASQHWRFTPTGNGFFTITNSASGQALGVNDTTDTGRAWNAALTLGTAGSSPSVGKQWHIQRVMNNGTNTPSGSYRLVNRYSGLSISLTSNAVTSPQRNWNNPGATGDTRPTAAQTVTFTSTSTSTSSPISKADWSVVYSDSEETTGENGTDANAIDGNPATKWHTKWYGGSDALPHE</sequence>
<dbReference type="EMBL" id="JARWBG010000100">
    <property type="protein sequence ID" value="MDH2394028.1"/>
    <property type="molecule type" value="Genomic_DNA"/>
</dbReference>
<dbReference type="Gene3D" id="2.60.120.260">
    <property type="entry name" value="Galactose-binding domain-like"/>
    <property type="match status" value="1"/>
</dbReference>
<dbReference type="Gene3D" id="2.80.10.50">
    <property type="match status" value="1"/>
</dbReference>
<dbReference type="InterPro" id="IPR035992">
    <property type="entry name" value="Ricin_B-like_lectins"/>
</dbReference>
<feature type="chain" id="PRO_5046626658" evidence="2">
    <location>
        <begin position="32"/>
        <end position="639"/>
    </location>
</feature>
<dbReference type="Pfam" id="PF14200">
    <property type="entry name" value="RicinB_lectin_2"/>
    <property type="match status" value="1"/>
</dbReference>
<comment type="caution">
    <text evidence="4">The sequence shown here is derived from an EMBL/GenBank/DDBJ whole genome shotgun (WGS) entry which is preliminary data.</text>
</comment>
<evidence type="ECO:0000259" key="3">
    <source>
        <dbReference type="Pfam" id="PF14200"/>
    </source>
</evidence>